<proteinExistence type="predicted"/>
<dbReference type="Pfam" id="PF07729">
    <property type="entry name" value="FCD"/>
    <property type="match status" value="1"/>
</dbReference>
<dbReference type="PROSITE" id="PS50949">
    <property type="entry name" value="HTH_GNTR"/>
    <property type="match status" value="1"/>
</dbReference>
<evidence type="ECO:0000256" key="1">
    <source>
        <dbReference type="ARBA" id="ARBA00023015"/>
    </source>
</evidence>
<dbReference type="Proteomes" id="UP000001685">
    <property type="component" value="Chromosome"/>
</dbReference>
<evidence type="ECO:0000313" key="6">
    <source>
        <dbReference type="EMBL" id="BAG21003.1"/>
    </source>
</evidence>
<feature type="compositionally biased region" description="Pro residues" evidence="4">
    <location>
        <begin position="271"/>
        <end position="282"/>
    </location>
</feature>
<reference evidence="7" key="1">
    <citation type="journal article" date="2008" name="J. Bacteriol.">
        <title>Genome sequence of the streptomycin-producing microorganism Streptomyces griseus IFO 13350.</title>
        <authorList>
            <person name="Ohnishi Y."/>
            <person name="Ishikawa J."/>
            <person name="Hara H."/>
            <person name="Suzuki H."/>
            <person name="Ikenoya M."/>
            <person name="Ikeda H."/>
            <person name="Yamashita A."/>
            <person name="Hattori M."/>
            <person name="Horinouchi S."/>
        </authorList>
    </citation>
    <scope>NUCLEOTIDE SEQUENCE [LARGE SCALE GENOMIC DNA]</scope>
    <source>
        <strain evidence="7">JCM 4626 / NBRC 13350</strain>
    </source>
</reference>
<dbReference type="InterPro" id="IPR036390">
    <property type="entry name" value="WH_DNA-bd_sf"/>
</dbReference>
<organism evidence="6 7">
    <name type="scientific">Streptomyces griseus subsp. griseus (strain JCM 4626 / CBS 651.72 / NBRC 13350 / KCC S-0626 / ISP 5235)</name>
    <dbReference type="NCBI Taxonomy" id="455632"/>
    <lineage>
        <taxon>Bacteria</taxon>
        <taxon>Bacillati</taxon>
        <taxon>Actinomycetota</taxon>
        <taxon>Actinomycetes</taxon>
        <taxon>Kitasatosporales</taxon>
        <taxon>Streptomycetaceae</taxon>
        <taxon>Streptomyces</taxon>
    </lineage>
</organism>
<evidence type="ECO:0000256" key="4">
    <source>
        <dbReference type="SAM" id="MobiDB-lite"/>
    </source>
</evidence>
<evidence type="ECO:0000259" key="5">
    <source>
        <dbReference type="PROSITE" id="PS50949"/>
    </source>
</evidence>
<evidence type="ECO:0000256" key="3">
    <source>
        <dbReference type="ARBA" id="ARBA00023163"/>
    </source>
</evidence>
<evidence type="ECO:0000313" key="7">
    <source>
        <dbReference type="Proteomes" id="UP000001685"/>
    </source>
</evidence>
<keyword evidence="3" id="KW-0804">Transcription</keyword>
<feature type="compositionally biased region" description="Basic residues" evidence="4">
    <location>
        <begin position="244"/>
        <end position="258"/>
    </location>
</feature>
<dbReference type="Pfam" id="PF00392">
    <property type="entry name" value="GntR"/>
    <property type="match status" value="1"/>
</dbReference>
<dbReference type="PANTHER" id="PTHR43537">
    <property type="entry name" value="TRANSCRIPTIONAL REGULATOR, GNTR FAMILY"/>
    <property type="match status" value="1"/>
</dbReference>
<dbReference type="SMART" id="SM00345">
    <property type="entry name" value="HTH_GNTR"/>
    <property type="match status" value="1"/>
</dbReference>
<protein>
    <submittedName>
        <fullName evidence="6">GntR-family transcriptional regulator</fullName>
    </submittedName>
</protein>
<dbReference type="HOGENOM" id="CLU_017584_5_5_11"/>
<keyword evidence="2" id="KW-0238">DNA-binding</keyword>
<dbReference type="InterPro" id="IPR000524">
    <property type="entry name" value="Tscrpt_reg_HTH_GntR"/>
</dbReference>
<dbReference type="EMBL" id="AP009493">
    <property type="protein sequence ID" value="BAG21003.1"/>
    <property type="molecule type" value="Genomic_DNA"/>
</dbReference>
<dbReference type="eggNOG" id="COG1802">
    <property type="taxonomic scope" value="Bacteria"/>
</dbReference>
<dbReference type="PANTHER" id="PTHR43537:SF45">
    <property type="entry name" value="GNTR FAMILY REGULATORY PROTEIN"/>
    <property type="match status" value="1"/>
</dbReference>
<dbReference type="GO" id="GO:0003700">
    <property type="term" value="F:DNA-binding transcription factor activity"/>
    <property type="evidence" value="ECO:0007669"/>
    <property type="project" value="InterPro"/>
</dbReference>
<dbReference type="SMART" id="SM00895">
    <property type="entry name" value="FCD"/>
    <property type="match status" value="1"/>
</dbReference>
<evidence type="ECO:0000256" key="2">
    <source>
        <dbReference type="ARBA" id="ARBA00023125"/>
    </source>
</evidence>
<dbReference type="Gene3D" id="1.10.10.10">
    <property type="entry name" value="Winged helix-like DNA-binding domain superfamily/Winged helix DNA-binding domain"/>
    <property type="match status" value="1"/>
</dbReference>
<gene>
    <name evidence="6" type="ordered locus">SGR_4174</name>
</gene>
<accession>B1VTB3</accession>
<sequence>MTPGPYRILRTMPPSRPARPPVAVTLEKRVFDLLNAEILGLRLGPGEHIVTEAVAEALGVSRLPVREALRSLAGRGLIDMHAHRGAFIPRLGPEDLDRIVETVEARARLEPWAAERAAEHHDADQLAKLDRALEQGFDALARGARPDANRAHREFLRVLTLMSGHATLIEVLEPLQYRTMLAFVSIVMTAEPEGWASHRVVRDAVADRDGAAASAEMGRHLAEVLDALRRPGNVVPSAMDRAAGRKGGRRPASHRIKALRLAEQDAADGGPPSPPARPAPGP</sequence>
<dbReference type="KEGG" id="sgr:SGR_4174"/>
<feature type="domain" description="HTH gntR-type" evidence="5">
    <location>
        <begin position="24"/>
        <end position="91"/>
    </location>
</feature>
<name>B1VTB3_STRGG</name>
<dbReference type="Gene3D" id="1.20.120.530">
    <property type="entry name" value="GntR ligand-binding domain-like"/>
    <property type="match status" value="1"/>
</dbReference>
<dbReference type="InterPro" id="IPR036388">
    <property type="entry name" value="WH-like_DNA-bd_sf"/>
</dbReference>
<feature type="region of interest" description="Disordered" evidence="4">
    <location>
        <begin position="237"/>
        <end position="282"/>
    </location>
</feature>
<keyword evidence="1" id="KW-0805">Transcription regulation</keyword>
<dbReference type="SUPFAM" id="SSF46785">
    <property type="entry name" value="Winged helix' DNA-binding domain"/>
    <property type="match status" value="1"/>
</dbReference>
<dbReference type="GO" id="GO:0003677">
    <property type="term" value="F:DNA binding"/>
    <property type="evidence" value="ECO:0007669"/>
    <property type="project" value="UniProtKB-KW"/>
</dbReference>
<dbReference type="InterPro" id="IPR011711">
    <property type="entry name" value="GntR_C"/>
</dbReference>
<dbReference type="AlphaFoldDB" id="B1VTB3"/>
<dbReference type="SUPFAM" id="SSF48008">
    <property type="entry name" value="GntR ligand-binding domain-like"/>
    <property type="match status" value="1"/>
</dbReference>
<dbReference type="InterPro" id="IPR008920">
    <property type="entry name" value="TF_FadR/GntR_C"/>
</dbReference>